<dbReference type="Pfam" id="PF00468">
    <property type="entry name" value="Ribosomal_L34"/>
    <property type="match status" value="1"/>
</dbReference>
<evidence type="ECO:0000313" key="7">
    <source>
        <dbReference type="Proteomes" id="UP000326759"/>
    </source>
</evidence>
<dbReference type="PANTHER" id="PTHR14503">
    <property type="entry name" value="MITOCHONDRIAL RIBOSOMAL PROTEIN 34 FAMILY MEMBER"/>
    <property type="match status" value="1"/>
</dbReference>
<dbReference type="GO" id="GO:0005762">
    <property type="term" value="C:mitochondrial large ribosomal subunit"/>
    <property type="evidence" value="ECO:0007669"/>
    <property type="project" value="TreeGrafter"/>
</dbReference>
<sequence length="80" mass="9282">MHVLSKQAEGSLNKIYESAYQKPSLTGSTAVRAHGLYHRFQNPSEIKRIRKHGYKARLRTKAGREIIMRRILKGRHCLTH</sequence>
<dbReference type="Gene3D" id="1.10.287.3980">
    <property type="match status" value="1"/>
</dbReference>
<evidence type="ECO:0000256" key="2">
    <source>
        <dbReference type="ARBA" id="ARBA00022980"/>
    </source>
</evidence>
<dbReference type="EMBL" id="SEYY01001054">
    <property type="protein sequence ID" value="KAB7505936.1"/>
    <property type="molecule type" value="Genomic_DNA"/>
</dbReference>
<dbReference type="InterPro" id="IPR000271">
    <property type="entry name" value="Ribosomal_bL34"/>
</dbReference>
<dbReference type="GO" id="GO:0003735">
    <property type="term" value="F:structural constituent of ribosome"/>
    <property type="evidence" value="ECO:0007669"/>
    <property type="project" value="InterPro"/>
</dbReference>
<comment type="caution">
    <text evidence="6">The sequence shown here is derived from an EMBL/GenBank/DDBJ whole genome shotgun (WGS) entry which is preliminary data.</text>
</comment>
<accession>A0A5N5TH09</accession>
<proteinExistence type="inferred from homology"/>
<evidence type="ECO:0000256" key="3">
    <source>
        <dbReference type="ARBA" id="ARBA00023274"/>
    </source>
</evidence>
<keyword evidence="7" id="KW-1185">Reference proteome</keyword>
<evidence type="ECO:0000313" key="6">
    <source>
        <dbReference type="EMBL" id="KAB7505936.1"/>
    </source>
</evidence>
<gene>
    <name evidence="6" type="primary">mRpL34</name>
    <name evidence="6" type="ORF">Anas_02381</name>
</gene>
<dbReference type="FunFam" id="1.10.287.3980:FF:000001">
    <property type="entry name" value="Mitochondrial ribosomal protein L34"/>
    <property type="match status" value="1"/>
</dbReference>
<evidence type="ECO:0000256" key="4">
    <source>
        <dbReference type="ARBA" id="ARBA00035274"/>
    </source>
</evidence>
<keyword evidence="2 6" id="KW-0689">Ribosomal protein</keyword>
<reference evidence="6 7" key="1">
    <citation type="journal article" date="2019" name="PLoS Biol.">
        <title>Sex chromosomes control vertical transmission of feminizing Wolbachia symbionts in an isopod.</title>
        <authorList>
            <person name="Becking T."/>
            <person name="Chebbi M.A."/>
            <person name="Giraud I."/>
            <person name="Moumen B."/>
            <person name="Laverre T."/>
            <person name="Caubet Y."/>
            <person name="Peccoud J."/>
            <person name="Gilbert C."/>
            <person name="Cordaux R."/>
        </authorList>
    </citation>
    <scope>NUCLEOTIDE SEQUENCE [LARGE SCALE GENOMIC DNA]</scope>
    <source>
        <strain evidence="6">ANa2</strain>
        <tissue evidence="6">Whole body excluding digestive tract and cuticle</tissue>
    </source>
</reference>
<evidence type="ECO:0000256" key="1">
    <source>
        <dbReference type="ARBA" id="ARBA00010111"/>
    </source>
</evidence>
<dbReference type="GO" id="GO:0006412">
    <property type="term" value="P:translation"/>
    <property type="evidence" value="ECO:0007669"/>
    <property type="project" value="InterPro"/>
</dbReference>
<dbReference type="OrthoDB" id="6373569at2759"/>
<comment type="similarity">
    <text evidence="1">Belongs to the bacterial ribosomal protein bL34 family.</text>
</comment>
<dbReference type="AlphaFoldDB" id="A0A5N5TH09"/>
<dbReference type="Proteomes" id="UP000326759">
    <property type="component" value="Unassembled WGS sequence"/>
</dbReference>
<keyword evidence="3" id="KW-0687">Ribonucleoprotein</keyword>
<evidence type="ECO:0000256" key="5">
    <source>
        <dbReference type="ARBA" id="ARBA00035434"/>
    </source>
</evidence>
<organism evidence="6 7">
    <name type="scientific">Armadillidium nasatum</name>
    <dbReference type="NCBI Taxonomy" id="96803"/>
    <lineage>
        <taxon>Eukaryota</taxon>
        <taxon>Metazoa</taxon>
        <taxon>Ecdysozoa</taxon>
        <taxon>Arthropoda</taxon>
        <taxon>Crustacea</taxon>
        <taxon>Multicrustacea</taxon>
        <taxon>Malacostraca</taxon>
        <taxon>Eumalacostraca</taxon>
        <taxon>Peracarida</taxon>
        <taxon>Isopoda</taxon>
        <taxon>Oniscidea</taxon>
        <taxon>Crinocheta</taxon>
        <taxon>Armadillidiidae</taxon>
        <taxon>Armadillidium</taxon>
    </lineage>
</organism>
<protein>
    <recommendedName>
        <fullName evidence="4">Large ribosomal subunit protein bL34m</fullName>
    </recommendedName>
    <alternativeName>
        <fullName evidence="5">39S ribosomal protein L34, mitochondrial</fullName>
    </alternativeName>
</protein>
<dbReference type="NCBIfam" id="TIGR01030">
    <property type="entry name" value="rpmH_bact"/>
    <property type="match status" value="1"/>
</dbReference>
<name>A0A5N5TH09_9CRUS</name>
<dbReference type="PANTHER" id="PTHR14503:SF4">
    <property type="entry name" value="LARGE RIBOSOMAL SUBUNIT PROTEIN BL34M"/>
    <property type="match status" value="1"/>
</dbReference>